<dbReference type="Gene3D" id="3.40.630.30">
    <property type="match status" value="1"/>
</dbReference>
<sequence>MKTMPHPVKACRLTQIREDDALAAGELLAAVWPRPDRGPVERAEQLKRVGRDYSGSSQQEPISYLIWEGNKLIAHAMTFCRVVGTSAGDLPIMALAMVASDPACRGQGLGAAVTHAAFARIDNGDFPFAMFQTSLSIQSFYERIGCQLVENRIVNSLSEDDPQANPFHDDIVMRYPAGGDWPTGDIDLRGRGY</sequence>
<keyword evidence="3" id="KW-1185">Reference proteome</keyword>
<protein>
    <recommendedName>
        <fullName evidence="1">N-acetyltransferase domain-containing protein</fullName>
    </recommendedName>
</protein>
<dbReference type="AlphaFoldDB" id="A0A5C6ALT7"/>
<comment type="caution">
    <text evidence="2">The sequence shown here is derived from an EMBL/GenBank/DDBJ whole genome shotgun (WGS) entry which is preliminary data.</text>
</comment>
<reference evidence="2 3" key="1">
    <citation type="submission" date="2019-02" db="EMBL/GenBank/DDBJ databases">
        <title>Deep-cultivation of Planctomycetes and their phenomic and genomic characterization uncovers novel biology.</title>
        <authorList>
            <person name="Wiegand S."/>
            <person name="Jogler M."/>
            <person name="Boedeker C."/>
            <person name="Pinto D."/>
            <person name="Vollmers J."/>
            <person name="Rivas-Marin E."/>
            <person name="Kohn T."/>
            <person name="Peeters S.H."/>
            <person name="Heuer A."/>
            <person name="Rast P."/>
            <person name="Oberbeckmann S."/>
            <person name="Bunk B."/>
            <person name="Jeske O."/>
            <person name="Meyerdierks A."/>
            <person name="Storesund J.E."/>
            <person name="Kallscheuer N."/>
            <person name="Luecker S."/>
            <person name="Lage O.M."/>
            <person name="Pohl T."/>
            <person name="Merkel B.J."/>
            <person name="Hornburger P."/>
            <person name="Mueller R.-W."/>
            <person name="Bruemmer F."/>
            <person name="Labrenz M."/>
            <person name="Spormann A.M."/>
            <person name="Op Den Camp H."/>
            <person name="Overmann J."/>
            <person name="Amann R."/>
            <person name="Jetten M.S.M."/>
            <person name="Mascher T."/>
            <person name="Medema M.H."/>
            <person name="Devos D.P."/>
            <person name="Kaster A.-K."/>
            <person name="Ovreas L."/>
            <person name="Rohde M."/>
            <person name="Galperin M.Y."/>
            <person name="Jogler C."/>
        </authorList>
    </citation>
    <scope>NUCLEOTIDE SEQUENCE [LARGE SCALE GENOMIC DNA]</scope>
    <source>
        <strain evidence="2 3">Pla108</strain>
    </source>
</reference>
<accession>A0A5C6ALT7</accession>
<dbReference type="EMBL" id="SJPR01000001">
    <property type="protein sequence ID" value="TWU00381.1"/>
    <property type="molecule type" value="Genomic_DNA"/>
</dbReference>
<evidence type="ECO:0000259" key="1">
    <source>
        <dbReference type="PROSITE" id="PS51186"/>
    </source>
</evidence>
<gene>
    <name evidence="2" type="ORF">Pla108_13300</name>
</gene>
<dbReference type="PROSITE" id="PS51186">
    <property type="entry name" value="GNAT"/>
    <property type="match status" value="1"/>
</dbReference>
<evidence type="ECO:0000313" key="3">
    <source>
        <dbReference type="Proteomes" id="UP000317421"/>
    </source>
</evidence>
<dbReference type="SUPFAM" id="SSF55729">
    <property type="entry name" value="Acyl-CoA N-acyltransferases (Nat)"/>
    <property type="match status" value="1"/>
</dbReference>
<dbReference type="InterPro" id="IPR016181">
    <property type="entry name" value="Acyl_CoA_acyltransferase"/>
</dbReference>
<evidence type="ECO:0000313" key="2">
    <source>
        <dbReference type="EMBL" id="TWU00381.1"/>
    </source>
</evidence>
<proteinExistence type="predicted"/>
<dbReference type="GO" id="GO:0016747">
    <property type="term" value="F:acyltransferase activity, transferring groups other than amino-acyl groups"/>
    <property type="evidence" value="ECO:0007669"/>
    <property type="project" value="InterPro"/>
</dbReference>
<name>A0A5C6ALT7_9BACT</name>
<dbReference type="Pfam" id="PF13527">
    <property type="entry name" value="Acetyltransf_9"/>
    <property type="match status" value="1"/>
</dbReference>
<dbReference type="RefSeq" id="WP_146444062.1">
    <property type="nucleotide sequence ID" value="NZ_SJPR01000001.1"/>
</dbReference>
<feature type="domain" description="N-acetyltransferase" evidence="1">
    <location>
        <begin position="11"/>
        <end position="178"/>
    </location>
</feature>
<organism evidence="2 3">
    <name type="scientific">Botrimarina colliarenosi</name>
    <dbReference type="NCBI Taxonomy" id="2528001"/>
    <lineage>
        <taxon>Bacteria</taxon>
        <taxon>Pseudomonadati</taxon>
        <taxon>Planctomycetota</taxon>
        <taxon>Planctomycetia</taxon>
        <taxon>Pirellulales</taxon>
        <taxon>Lacipirellulaceae</taxon>
        <taxon>Botrimarina</taxon>
    </lineage>
</organism>
<dbReference type="Proteomes" id="UP000317421">
    <property type="component" value="Unassembled WGS sequence"/>
</dbReference>
<dbReference type="InterPro" id="IPR000182">
    <property type="entry name" value="GNAT_dom"/>
</dbReference>
<dbReference type="OrthoDB" id="263949at2"/>